<dbReference type="PRINTS" id="PR00032">
    <property type="entry name" value="HTHARAC"/>
</dbReference>
<dbReference type="InterPro" id="IPR018062">
    <property type="entry name" value="HTH_AraC-typ_CS"/>
</dbReference>
<evidence type="ECO:0000256" key="8">
    <source>
        <dbReference type="PROSITE-ProRule" id="PRU00169"/>
    </source>
</evidence>
<dbReference type="SMART" id="SM00342">
    <property type="entry name" value="HTH_ARAC"/>
    <property type="match status" value="1"/>
</dbReference>
<comment type="subcellular location">
    <subcellularLocation>
        <location evidence="1">Cytoplasm</location>
    </subcellularLocation>
</comment>
<dbReference type="SMART" id="SM00448">
    <property type="entry name" value="REC"/>
    <property type="match status" value="1"/>
</dbReference>
<keyword evidence="2" id="KW-0963">Cytoplasm</keyword>
<gene>
    <name evidence="11" type="ORF">PBOR_25805</name>
</gene>
<protein>
    <submittedName>
        <fullName evidence="11">Chemotaxis protein CheY</fullName>
    </submittedName>
</protein>
<keyword evidence="7" id="KW-0804">Transcription</keyword>
<feature type="domain" description="Response regulatory" evidence="10">
    <location>
        <begin position="3"/>
        <end position="120"/>
    </location>
</feature>
<accession>A0A089MU59</accession>
<dbReference type="InterPro" id="IPR011006">
    <property type="entry name" value="CheY-like_superfamily"/>
</dbReference>
<dbReference type="RefSeq" id="WP_042216316.1">
    <property type="nucleotide sequence ID" value="NZ_CP009285.1"/>
</dbReference>
<dbReference type="Proteomes" id="UP000029518">
    <property type="component" value="Chromosome"/>
</dbReference>
<reference evidence="11" key="1">
    <citation type="submission" date="2014-08" db="EMBL/GenBank/DDBJ databases">
        <title>Comparative genomics of the Paenibacillus odorifer group.</title>
        <authorList>
            <person name="den Bakker H.C."/>
            <person name="Tsai Y.-C.Y.-C."/>
            <person name="Martin N."/>
            <person name="Korlach J."/>
            <person name="Wiedmann M."/>
        </authorList>
    </citation>
    <scope>NUCLEOTIDE SEQUENCE [LARGE SCALE GENOMIC DNA]</scope>
    <source>
        <strain evidence="11">DSM 13188</strain>
    </source>
</reference>
<dbReference type="Gene3D" id="1.10.10.60">
    <property type="entry name" value="Homeodomain-like"/>
    <property type="match status" value="2"/>
</dbReference>
<dbReference type="SUPFAM" id="SSF46689">
    <property type="entry name" value="Homeodomain-like"/>
    <property type="match status" value="1"/>
</dbReference>
<dbReference type="Pfam" id="PF00072">
    <property type="entry name" value="Response_reg"/>
    <property type="match status" value="1"/>
</dbReference>
<evidence type="ECO:0000313" key="12">
    <source>
        <dbReference type="Proteomes" id="UP000029518"/>
    </source>
</evidence>
<evidence type="ECO:0000259" key="9">
    <source>
        <dbReference type="PROSITE" id="PS01124"/>
    </source>
</evidence>
<dbReference type="PROSITE" id="PS01124">
    <property type="entry name" value="HTH_ARAC_FAMILY_2"/>
    <property type="match status" value="1"/>
</dbReference>
<dbReference type="InterPro" id="IPR018060">
    <property type="entry name" value="HTH_AraC"/>
</dbReference>
<feature type="domain" description="HTH araC/xylS-type" evidence="9">
    <location>
        <begin position="268"/>
        <end position="367"/>
    </location>
</feature>
<evidence type="ECO:0000256" key="2">
    <source>
        <dbReference type="ARBA" id="ARBA00022490"/>
    </source>
</evidence>
<dbReference type="KEGG" id="pbd:PBOR_25805"/>
<dbReference type="GO" id="GO:0043565">
    <property type="term" value="F:sequence-specific DNA binding"/>
    <property type="evidence" value="ECO:0007669"/>
    <property type="project" value="InterPro"/>
</dbReference>
<evidence type="ECO:0000256" key="1">
    <source>
        <dbReference type="ARBA" id="ARBA00004496"/>
    </source>
</evidence>
<dbReference type="PROSITE" id="PS50110">
    <property type="entry name" value="RESPONSE_REGULATORY"/>
    <property type="match status" value="1"/>
</dbReference>
<dbReference type="PANTHER" id="PTHR42713">
    <property type="entry name" value="HISTIDINE KINASE-RELATED"/>
    <property type="match status" value="1"/>
</dbReference>
<dbReference type="AlphaFoldDB" id="A0A089MU59"/>
<keyword evidence="6" id="KW-0238">DNA-binding</keyword>
<evidence type="ECO:0000256" key="4">
    <source>
        <dbReference type="ARBA" id="ARBA00023012"/>
    </source>
</evidence>
<keyword evidence="12" id="KW-1185">Reference proteome</keyword>
<dbReference type="GO" id="GO:0003700">
    <property type="term" value="F:DNA-binding transcription factor activity"/>
    <property type="evidence" value="ECO:0007669"/>
    <property type="project" value="InterPro"/>
</dbReference>
<dbReference type="CDD" id="cd17536">
    <property type="entry name" value="REC_YesN-like"/>
    <property type="match status" value="1"/>
</dbReference>
<dbReference type="InterPro" id="IPR009057">
    <property type="entry name" value="Homeodomain-like_sf"/>
</dbReference>
<evidence type="ECO:0000313" key="11">
    <source>
        <dbReference type="EMBL" id="AIQ59984.1"/>
    </source>
</evidence>
<keyword evidence="4" id="KW-0902">Two-component regulatory system</keyword>
<dbReference type="Pfam" id="PF12833">
    <property type="entry name" value="HTH_18"/>
    <property type="match status" value="1"/>
</dbReference>
<proteinExistence type="predicted"/>
<evidence type="ECO:0000256" key="5">
    <source>
        <dbReference type="ARBA" id="ARBA00023015"/>
    </source>
</evidence>
<dbReference type="HOGENOM" id="CLU_000445_5_0_9"/>
<keyword evidence="3 8" id="KW-0597">Phosphoprotein</keyword>
<dbReference type="OrthoDB" id="9794370at2"/>
<dbReference type="EMBL" id="CP009285">
    <property type="protein sequence ID" value="AIQ59984.1"/>
    <property type="molecule type" value="Genomic_DNA"/>
</dbReference>
<dbReference type="InterPro" id="IPR051552">
    <property type="entry name" value="HptR"/>
</dbReference>
<organism evidence="11 12">
    <name type="scientific">Paenibacillus borealis</name>
    <dbReference type="NCBI Taxonomy" id="160799"/>
    <lineage>
        <taxon>Bacteria</taxon>
        <taxon>Bacillati</taxon>
        <taxon>Bacillota</taxon>
        <taxon>Bacilli</taxon>
        <taxon>Bacillales</taxon>
        <taxon>Paenibacillaceae</taxon>
        <taxon>Paenibacillus</taxon>
    </lineage>
</organism>
<keyword evidence="5" id="KW-0805">Transcription regulation</keyword>
<dbReference type="InterPro" id="IPR001789">
    <property type="entry name" value="Sig_transdc_resp-reg_receiver"/>
</dbReference>
<dbReference type="SUPFAM" id="SSF52172">
    <property type="entry name" value="CheY-like"/>
    <property type="match status" value="1"/>
</dbReference>
<dbReference type="Gene3D" id="3.40.50.2300">
    <property type="match status" value="1"/>
</dbReference>
<sequence length="370" mass="42492">MYKVMIVDDEPLFRDYLRLKMDWQRHGFRVCCEARDGQEALLEAEKHQPHLALVDINMPFMDGIELAGKLKDRFERIVIVFVSGHNEFEYLQKAVRTGVQDYLLKPFNEEEMLEMLTRVRTKLPRLSTDRDAGELAAEGSGTAAVQSGQEAADLSSIRDAIVLGLRMRDGDILEEVRKAIRQLRGSKWGDEYPDAMMMGLLSLVLTFAGERGFPFHRVWNNDEDKAPYDRLKECGSWDKAEEWLIGLYRRVIQLTEDVKPTKASSLFAAAISYIEQHYADENLSAEQVAGGVYVDSSYLRRVFRKESGYSIVDHITHIRMKRARVLLLEGNRKLADISESVGYADPNYFSKSFKKRFGVTPTEYEQLVKK</sequence>
<dbReference type="InterPro" id="IPR020449">
    <property type="entry name" value="Tscrpt_reg_AraC-type_HTH"/>
</dbReference>
<evidence type="ECO:0000256" key="3">
    <source>
        <dbReference type="ARBA" id="ARBA00022553"/>
    </source>
</evidence>
<evidence type="ECO:0000259" key="10">
    <source>
        <dbReference type="PROSITE" id="PS50110"/>
    </source>
</evidence>
<name>A0A089MU59_PAEBO</name>
<feature type="modified residue" description="4-aspartylphosphate" evidence="8">
    <location>
        <position position="55"/>
    </location>
</feature>
<evidence type="ECO:0000256" key="7">
    <source>
        <dbReference type="ARBA" id="ARBA00023163"/>
    </source>
</evidence>
<dbReference type="GO" id="GO:0000160">
    <property type="term" value="P:phosphorelay signal transduction system"/>
    <property type="evidence" value="ECO:0007669"/>
    <property type="project" value="UniProtKB-KW"/>
</dbReference>
<evidence type="ECO:0000256" key="6">
    <source>
        <dbReference type="ARBA" id="ARBA00023125"/>
    </source>
</evidence>
<dbReference type="PANTHER" id="PTHR42713:SF3">
    <property type="entry name" value="TRANSCRIPTIONAL REGULATORY PROTEIN HPTR"/>
    <property type="match status" value="1"/>
</dbReference>
<dbReference type="PROSITE" id="PS00041">
    <property type="entry name" value="HTH_ARAC_FAMILY_1"/>
    <property type="match status" value="1"/>
</dbReference>
<dbReference type="GO" id="GO:0005737">
    <property type="term" value="C:cytoplasm"/>
    <property type="evidence" value="ECO:0007669"/>
    <property type="project" value="UniProtKB-SubCell"/>
</dbReference>